<evidence type="ECO:0000313" key="2">
    <source>
        <dbReference type="Proteomes" id="UP000886998"/>
    </source>
</evidence>
<gene>
    <name evidence="1" type="ORF">TNIN_392161</name>
</gene>
<dbReference type="EMBL" id="BMAV01005065">
    <property type="protein sequence ID" value="GFY45820.1"/>
    <property type="molecule type" value="Genomic_DNA"/>
</dbReference>
<comment type="caution">
    <text evidence="1">The sequence shown here is derived from an EMBL/GenBank/DDBJ whole genome shotgun (WGS) entry which is preliminary data.</text>
</comment>
<dbReference type="Proteomes" id="UP000886998">
    <property type="component" value="Unassembled WGS sequence"/>
</dbReference>
<proteinExistence type="predicted"/>
<keyword evidence="2" id="KW-1185">Reference proteome</keyword>
<reference evidence="1" key="1">
    <citation type="submission" date="2020-08" db="EMBL/GenBank/DDBJ databases">
        <title>Multicomponent nature underlies the extraordinary mechanical properties of spider dragline silk.</title>
        <authorList>
            <person name="Kono N."/>
            <person name="Nakamura H."/>
            <person name="Mori M."/>
            <person name="Yoshida Y."/>
            <person name="Ohtoshi R."/>
            <person name="Malay A.D."/>
            <person name="Moran D.A.P."/>
            <person name="Tomita M."/>
            <person name="Numata K."/>
            <person name="Arakawa K."/>
        </authorList>
    </citation>
    <scope>NUCLEOTIDE SEQUENCE</scope>
</reference>
<sequence length="75" mass="8335">MFWLESRKSCSRRGAGDECLTTVTHLDDLLPVSSEMDGGVTKYAGDAASKRITKTTYFCRIIKDTDGFGLLDRNI</sequence>
<organism evidence="1 2">
    <name type="scientific">Trichonephila inaurata madagascariensis</name>
    <dbReference type="NCBI Taxonomy" id="2747483"/>
    <lineage>
        <taxon>Eukaryota</taxon>
        <taxon>Metazoa</taxon>
        <taxon>Ecdysozoa</taxon>
        <taxon>Arthropoda</taxon>
        <taxon>Chelicerata</taxon>
        <taxon>Arachnida</taxon>
        <taxon>Araneae</taxon>
        <taxon>Araneomorphae</taxon>
        <taxon>Entelegynae</taxon>
        <taxon>Araneoidea</taxon>
        <taxon>Nephilidae</taxon>
        <taxon>Trichonephila</taxon>
        <taxon>Trichonephila inaurata</taxon>
    </lineage>
</organism>
<evidence type="ECO:0000313" key="1">
    <source>
        <dbReference type="EMBL" id="GFY45820.1"/>
    </source>
</evidence>
<dbReference type="AlphaFoldDB" id="A0A8X6X3Y3"/>
<accession>A0A8X6X3Y3</accession>
<name>A0A8X6X3Y3_9ARAC</name>
<protein>
    <submittedName>
        <fullName evidence="1">Uncharacterized protein</fullName>
    </submittedName>
</protein>